<evidence type="ECO:0000313" key="2">
    <source>
        <dbReference type="Proteomes" id="UP000034107"/>
    </source>
</evidence>
<dbReference type="AlphaFoldDB" id="A0A0G1RL83"/>
<evidence type="ECO:0000313" key="1">
    <source>
        <dbReference type="EMBL" id="KKU21680.1"/>
    </source>
</evidence>
<gene>
    <name evidence="1" type="ORF">UX31_C0015G0006</name>
</gene>
<dbReference type="EMBL" id="LCLS01000015">
    <property type="protein sequence ID" value="KKU21680.1"/>
    <property type="molecule type" value="Genomic_DNA"/>
</dbReference>
<comment type="caution">
    <text evidence="1">The sequence shown here is derived from an EMBL/GenBank/DDBJ whole genome shotgun (WGS) entry which is preliminary data.</text>
</comment>
<sequence>MCERDKAGEDEFSDKRIRQGIFAGGVLVGQGKLGCLEFLSVLAHIAEAASRGIDRLQAFELFLQGKKAGEAKRRQGKYTLN</sequence>
<organism evidence="1 2">
    <name type="scientific">Candidatus Nomurabacteria bacterium GW2011_GWA1_46_11</name>
    <dbReference type="NCBI Taxonomy" id="1618732"/>
    <lineage>
        <taxon>Bacteria</taxon>
        <taxon>Candidatus Nomuraibacteriota</taxon>
    </lineage>
</organism>
<dbReference type="Proteomes" id="UP000034107">
    <property type="component" value="Unassembled WGS sequence"/>
</dbReference>
<proteinExistence type="predicted"/>
<protein>
    <submittedName>
        <fullName evidence="1">Uncharacterized protein</fullName>
    </submittedName>
</protein>
<name>A0A0G1RL83_9BACT</name>
<reference evidence="1 2" key="1">
    <citation type="journal article" date="2015" name="Nature">
        <title>rRNA introns, odd ribosomes, and small enigmatic genomes across a large radiation of phyla.</title>
        <authorList>
            <person name="Brown C.T."/>
            <person name="Hug L.A."/>
            <person name="Thomas B.C."/>
            <person name="Sharon I."/>
            <person name="Castelle C.J."/>
            <person name="Singh A."/>
            <person name="Wilkins M.J."/>
            <person name="Williams K.H."/>
            <person name="Banfield J.F."/>
        </authorList>
    </citation>
    <scope>NUCLEOTIDE SEQUENCE [LARGE SCALE GENOMIC DNA]</scope>
</reference>
<accession>A0A0G1RL83</accession>